<reference evidence="5" key="1">
    <citation type="submission" date="2019-08" db="EMBL/GenBank/DDBJ databases">
        <title>The improved chromosome-level genome for the pearl oyster Pinctada fucata martensii using PacBio sequencing and Hi-C.</title>
        <authorList>
            <person name="Zheng Z."/>
        </authorList>
    </citation>
    <scope>NUCLEOTIDE SEQUENCE</scope>
    <source>
        <strain evidence="5">ZZ-2019</strain>
        <tissue evidence="5">Adductor muscle</tissue>
    </source>
</reference>
<dbReference type="PANTHER" id="PTHR12381:SF56">
    <property type="entry name" value="B30.2_SPRY DOMAIN-CONTAINING PROTEIN-RELATED"/>
    <property type="match status" value="1"/>
</dbReference>
<accession>A0AA88Y048</accession>
<comment type="subcellular location">
    <subcellularLocation>
        <location evidence="1">Nucleus</location>
    </subcellularLocation>
</comment>
<dbReference type="InterPro" id="IPR001870">
    <property type="entry name" value="B30.2/SPRY"/>
</dbReference>
<proteinExistence type="predicted"/>
<name>A0AA88Y048_PINIB</name>
<evidence type="ECO:0000256" key="3">
    <source>
        <dbReference type="SAM" id="MobiDB-lite"/>
    </source>
</evidence>
<dbReference type="EMBL" id="VSWD01000010">
    <property type="protein sequence ID" value="KAK3091275.1"/>
    <property type="molecule type" value="Genomic_DNA"/>
</dbReference>
<evidence type="ECO:0000256" key="2">
    <source>
        <dbReference type="ARBA" id="ARBA00023242"/>
    </source>
</evidence>
<comment type="caution">
    <text evidence="5">The sequence shown here is derived from an EMBL/GenBank/DDBJ whole genome shotgun (WGS) entry which is preliminary data.</text>
</comment>
<dbReference type="SUPFAM" id="SSF52540">
    <property type="entry name" value="P-loop containing nucleoside triphosphate hydrolases"/>
    <property type="match status" value="1"/>
</dbReference>
<feature type="compositionally biased region" description="Polar residues" evidence="3">
    <location>
        <begin position="773"/>
        <end position="783"/>
    </location>
</feature>
<gene>
    <name evidence="5" type="ORF">FSP39_018519</name>
</gene>
<dbReference type="Pfam" id="PF13671">
    <property type="entry name" value="AAA_33"/>
    <property type="match status" value="1"/>
</dbReference>
<dbReference type="InterPro" id="IPR003877">
    <property type="entry name" value="SPRY_dom"/>
</dbReference>
<feature type="compositionally biased region" description="Basic and acidic residues" evidence="3">
    <location>
        <begin position="763"/>
        <end position="772"/>
    </location>
</feature>
<feature type="compositionally biased region" description="Low complexity" evidence="3">
    <location>
        <begin position="958"/>
        <end position="986"/>
    </location>
</feature>
<dbReference type="Proteomes" id="UP001186944">
    <property type="component" value="Unassembled WGS sequence"/>
</dbReference>
<dbReference type="Gene3D" id="2.60.120.920">
    <property type="match status" value="1"/>
</dbReference>
<feature type="compositionally biased region" description="Polar residues" evidence="3">
    <location>
        <begin position="799"/>
        <end position="808"/>
    </location>
</feature>
<keyword evidence="6" id="KW-1185">Reference proteome</keyword>
<dbReference type="SMART" id="SM00449">
    <property type="entry name" value="SPRY"/>
    <property type="match status" value="1"/>
</dbReference>
<keyword evidence="2" id="KW-0539">Nucleus</keyword>
<dbReference type="GO" id="GO:0003723">
    <property type="term" value="F:RNA binding"/>
    <property type="evidence" value="ECO:0007669"/>
    <property type="project" value="TreeGrafter"/>
</dbReference>
<feature type="compositionally biased region" description="Polar residues" evidence="3">
    <location>
        <begin position="749"/>
        <end position="758"/>
    </location>
</feature>
<dbReference type="Gene3D" id="3.40.50.300">
    <property type="entry name" value="P-loop containing nucleotide triphosphate hydrolases"/>
    <property type="match status" value="1"/>
</dbReference>
<feature type="compositionally biased region" description="Gly residues" evidence="3">
    <location>
        <begin position="1155"/>
        <end position="1171"/>
    </location>
</feature>
<feature type="compositionally biased region" description="Pro residues" evidence="3">
    <location>
        <begin position="1049"/>
        <end position="1070"/>
    </location>
</feature>
<sequence length="1197" mass="129327">MNPYQAGLVPMMMPQPYMVAVRLPPGMAAPQRAGQSAALLPGMPLTAAAAAGASRFPTPPPGAVQASALQAAALTGIPTTLSSSIATSLTAPQALTSAQPQMSQVAQMQHMSQMLQLDPNALKLAYSADPSMAAAAGSTAAPLTQPPGFCFVWAGARATHGVKAGKVYYEVQIVEHLPTDFGDDHQEKDPHILRVGWSIDDSSFQLGEEPFSYGYGGTARFSQNNRFTQYGEKFGHGDIIGALLDLDSKPPTISYTKNGTWLGIAHSLHGFPVGEKALFPHILTKNIRFKANFGQEGQWYPPPPGYNYLAHSPEKIPGRQPPAKKSDCEMIMIIGLPGAGKTTFGMKMQKDYPEKRYNIIGTDTLIDKMKVMGLPRKNNYHGRWDVLIDKATKCLNKLFEIAKSKHRNYILDQTNVYPSARRRKMKNFQGFYRRACILQPDDSELQRRSEKRTVEDGKYVPESAVIEMKANFKLPEDNDPLFDSIEYVELGKRDVQVLLDRYNVEGRQNQAPGQGRFGQHGKSGGPFQPPADLRQGAYSNQSSNALSQYGYGGQPQSYGQQQGYGGQRDDQRYDSGRHPAPAGQHDSEPLEKRARLDLSGNSSALDLLKQEYAEEEQPQAALASLVQPQLQQQAVKVEPGFAGMQHFGQQIILDPQRALVGHSLYGQAIQAQMTAYGNATQAGLSAAAFGQGVLAQSAQGQPPPPPADLYGDVKALRGHALGTTLVKQEIGNLQYAFQGSTVEDKKWQEQQPQPTEQYGGQRRSGESDRGNSKESSFQDNQNRNRSHGYDSYNERSERQNSYGQSRDSNYGRRQDQSRGYRDQGNDRRGQDYDKREQGRDGRGHSRGDSRGDSRGNDRGYQDRRDQGRDRSHNDSRSSSQSYRGGRFDGGGGSQSQSAQDFEGPPSRGSQGSDSGDKPKRERRRPSKWDTPDESNSPTQAAAESGVSQEVMAKVAAIQQKLQQQDPDQQQPSENQEEQQQWNQPSETQEEKSAPQPPVFEQKPDMGSMPPMRGGFGGRPPRPPMGGRGGPGPGQRPPFRPMGPDQQFRGPPPGGPGNQPPPRFGGPPPGDPRFGPRGPMGPGGPPGMGSGGPPGMGPGGPGMGPGGPPGMGPGGPCMGPRGPRMGPGGPGMGPGGPPMGMGPGGRPPMRPRGPNDQGGMGMRGGRPPFGGRGPPPPFGGRGMPPRGPRGPGRWPRPN</sequence>
<dbReference type="Pfam" id="PF00622">
    <property type="entry name" value="SPRY"/>
    <property type="match status" value="1"/>
</dbReference>
<feature type="compositionally biased region" description="Basic and acidic residues" evidence="3">
    <location>
        <begin position="567"/>
        <end position="577"/>
    </location>
</feature>
<evidence type="ECO:0000256" key="1">
    <source>
        <dbReference type="ARBA" id="ARBA00004123"/>
    </source>
</evidence>
<dbReference type="GO" id="GO:0005634">
    <property type="term" value="C:nucleus"/>
    <property type="evidence" value="ECO:0007669"/>
    <property type="project" value="UniProtKB-SubCell"/>
</dbReference>
<feature type="domain" description="B30.2/SPRY" evidence="4">
    <location>
        <begin position="93"/>
        <end position="298"/>
    </location>
</feature>
<dbReference type="InterPro" id="IPR013320">
    <property type="entry name" value="ConA-like_dom_sf"/>
</dbReference>
<dbReference type="InterPro" id="IPR035778">
    <property type="entry name" value="SPRY_hnRNP_U"/>
</dbReference>
<dbReference type="PROSITE" id="PS50188">
    <property type="entry name" value="B302_SPRY"/>
    <property type="match status" value="1"/>
</dbReference>
<feature type="compositionally biased region" description="Gly residues" evidence="3">
    <location>
        <begin position="1124"/>
        <end position="1143"/>
    </location>
</feature>
<dbReference type="PANTHER" id="PTHR12381">
    <property type="entry name" value="HETEROGENEOUS NUCLEAR RIBONUCLEOPROTEIN U FAMILY MEMBER"/>
    <property type="match status" value="1"/>
</dbReference>
<dbReference type="InterPro" id="IPR027417">
    <property type="entry name" value="P-loop_NTPase"/>
</dbReference>
<feature type="compositionally biased region" description="Gly residues" evidence="3">
    <location>
        <begin position="515"/>
        <end position="524"/>
    </location>
</feature>
<protein>
    <recommendedName>
        <fullName evidence="4">B30.2/SPRY domain-containing protein</fullName>
    </recommendedName>
</protein>
<evidence type="ECO:0000259" key="4">
    <source>
        <dbReference type="PROSITE" id="PS50188"/>
    </source>
</evidence>
<dbReference type="AlphaFoldDB" id="A0AA88Y048"/>
<feature type="compositionally biased region" description="Basic and acidic residues" evidence="3">
    <location>
        <begin position="809"/>
        <end position="875"/>
    </location>
</feature>
<evidence type="ECO:0000313" key="5">
    <source>
        <dbReference type="EMBL" id="KAK3091275.1"/>
    </source>
</evidence>
<dbReference type="InterPro" id="IPR043136">
    <property type="entry name" value="B30.2/SPRY_sf"/>
</dbReference>
<feature type="compositionally biased region" description="Gly residues" evidence="3">
    <location>
        <begin position="1077"/>
        <end position="1104"/>
    </location>
</feature>
<feature type="compositionally biased region" description="Polar residues" evidence="3">
    <location>
        <begin position="537"/>
        <end position="547"/>
    </location>
</feature>
<feature type="region of interest" description="Disordered" evidence="3">
    <location>
        <begin position="506"/>
        <end position="591"/>
    </location>
</feature>
<dbReference type="GO" id="GO:0000380">
    <property type="term" value="P:alternative mRNA splicing, via spliceosome"/>
    <property type="evidence" value="ECO:0007669"/>
    <property type="project" value="TreeGrafter"/>
</dbReference>
<dbReference type="CDD" id="cd12884">
    <property type="entry name" value="SPRY_hnRNP"/>
    <property type="match status" value="1"/>
</dbReference>
<feature type="compositionally biased region" description="Polar residues" evidence="3">
    <location>
        <begin position="933"/>
        <end position="947"/>
    </location>
</feature>
<feature type="region of interest" description="Disordered" evidence="3">
    <location>
        <begin position="743"/>
        <end position="1197"/>
    </location>
</feature>
<evidence type="ECO:0000313" key="6">
    <source>
        <dbReference type="Proteomes" id="UP001186944"/>
    </source>
</evidence>
<dbReference type="SUPFAM" id="SSF49899">
    <property type="entry name" value="Concanavalin A-like lectins/glucanases"/>
    <property type="match status" value="1"/>
</dbReference>
<organism evidence="5 6">
    <name type="scientific">Pinctada imbricata</name>
    <name type="common">Atlantic pearl-oyster</name>
    <name type="synonym">Pinctada martensii</name>
    <dbReference type="NCBI Taxonomy" id="66713"/>
    <lineage>
        <taxon>Eukaryota</taxon>
        <taxon>Metazoa</taxon>
        <taxon>Spiralia</taxon>
        <taxon>Lophotrochozoa</taxon>
        <taxon>Mollusca</taxon>
        <taxon>Bivalvia</taxon>
        <taxon>Autobranchia</taxon>
        <taxon>Pteriomorphia</taxon>
        <taxon>Pterioida</taxon>
        <taxon>Pterioidea</taxon>
        <taxon>Pteriidae</taxon>
        <taxon>Pinctada</taxon>
    </lineage>
</organism>